<dbReference type="GO" id="GO:0005634">
    <property type="term" value="C:nucleus"/>
    <property type="evidence" value="ECO:0007669"/>
    <property type="project" value="UniProtKB-SubCell"/>
</dbReference>
<dbReference type="AlphaFoldDB" id="A0A8J6CCT6"/>
<feature type="compositionally biased region" description="Acidic residues" evidence="5">
    <location>
        <begin position="661"/>
        <end position="675"/>
    </location>
</feature>
<feature type="compositionally biased region" description="Low complexity" evidence="5">
    <location>
        <begin position="531"/>
        <end position="550"/>
    </location>
</feature>
<dbReference type="OrthoDB" id="5598268at2759"/>
<dbReference type="InterPro" id="IPR042536">
    <property type="entry name" value="TFIIIC_tauA_Sfc1"/>
</dbReference>
<organism evidence="8 9">
    <name type="scientific">Diacronema lutheri</name>
    <name type="common">Unicellular marine alga</name>
    <name type="synonym">Monochrysis lutheri</name>
    <dbReference type="NCBI Taxonomy" id="2081491"/>
    <lineage>
        <taxon>Eukaryota</taxon>
        <taxon>Haptista</taxon>
        <taxon>Haptophyta</taxon>
        <taxon>Pavlovophyceae</taxon>
        <taxon>Pavlovales</taxon>
        <taxon>Pavlovaceae</taxon>
        <taxon>Diacronema</taxon>
    </lineage>
</organism>
<reference evidence="8" key="1">
    <citation type="submission" date="2021-05" db="EMBL/GenBank/DDBJ databases">
        <title>The genome of the haptophyte Pavlova lutheri (Diacronema luteri, Pavlovales) - a model for lipid biosynthesis in eukaryotic algae.</title>
        <authorList>
            <person name="Hulatt C.J."/>
            <person name="Posewitz M.C."/>
        </authorList>
    </citation>
    <scope>NUCLEOTIDE SEQUENCE</scope>
    <source>
        <strain evidence="8">NIVA-4/92</strain>
    </source>
</reference>
<accession>A0A8J6CCT6</accession>
<gene>
    <name evidence="8" type="ORF">KFE25_006956</name>
</gene>
<dbReference type="Proteomes" id="UP000751190">
    <property type="component" value="Unassembled WGS sequence"/>
</dbReference>
<dbReference type="Pfam" id="PF17682">
    <property type="entry name" value="Tau95_N"/>
    <property type="match status" value="1"/>
</dbReference>
<dbReference type="GO" id="GO:0001002">
    <property type="term" value="F:RNA polymerase III type 1 promoter sequence-specific DNA binding"/>
    <property type="evidence" value="ECO:0007669"/>
    <property type="project" value="TreeGrafter"/>
</dbReference>
<evidence type="ECO:0000256" key="4">
    <source>
        <dbReference type="ARBA" id="ARBA00023242"/>
    </source>
</evidence>
<evidence type="ECO:0000259" key="7">
    <source>
        <dbReference type="Pfam" id="PF17682"/>
    </source>
</evidence>
<evidence type="ECO:0000313" key="8">
    <source>
        <dbReference type="EMBL" id="KAG8467904.1"/>
    </source>
</evidence>
<keyword evidence="2" id="KW-0238">DNA-binding</keyword>
<dbReference type="InterPro" id="IPR040454">
    <property type="entry name" value="TF_IIIC_Tfc1/Sfc1"/>
</dbReference>
<feature type="domain" description="Transcription factor IIIC subunit Tfc1/Sfc1 triple barrel" evidence="7">
    <location>
        <begin position="16"/>
        <end position="125"/>
    </location>
</feature>
<evidence type="ECO:0000259" key="6">
    <source>
        <dbReference type="Pfam" id="PF09734"/>
    </source>
</evidence>
<protein>
    <recommendedName>
        <fullName evidence="10">Transcription factor IIIC subunit 5 HTH domain-containing protein</fullName>
    </recommendedName>
</protein>
<dbReference type="PANTHER" id="PTHR13230:SF5">
    <property type="entry name" value="GENERAL TRANSCRIPTION FACTOR 3C POLYPEPTIDE 5"/>
    <property type="match status" value="1"/>
</dbReference>
<keyword evidence="9" id="KW-1185">Reference proteome</keyword>
<dbReference type="GO" id="GO:0006384">
    <property type="term" value="P:transcription initiation at RNA polymerase III promoter"/>
    <property type="evidence" value="ECO:0007669"/>
    <property type="project" value="InterPro"/>
</dbReference>
<feature type="region of interest" description="Disordered" evidence="5">
    <location>
        <begin position="647"/>
        <end position="675"/>
    </location>
</feature>
<dbReference type="GO" id="GO:0000127">
    <property type="term" value="C:transcription factor TFIIIC complex"/>
    <property type="evidence" value="ECO:0007669"/>
    <property type="project" value="InterPro"/>
</dbReference>
<feature type="domain" description="Transcription factor IIIC subunit 5 HTH" evidence="6">
    <location>
        <begin position="154"/>
        <end position="304"/>
    </location>
</feature>
<keyword evidence="4" id="KW-0539">Nucleus</keyword>
<proteinExistence type="predicted"/>
<dbReference type="Gene3D" id="3.30.200.160">
    <property type="entry name" value="TFIIIC, subcomplex tauA, subunit Sfc1, barrel domain"/>
    <property type="match status" value="1"/>
</dbReference>
<dbReference type="Pfam" id="PF09734">
    <property type="entry name" value="Tau95"/>
    <property type="match status" value="1"/>
</dbReference>
<evidence type="ECO:0000256" key="3">
    <source>
        <dbReference type="ARBA" id="ARBA00023163"/>
    </source>
</evidence>
<dbReference type="GO" id="GO:0001003">
    <property type="term" value="F:RNA polymerase III type 2 promoter sequence-specific DNA binding"/>
    <property type="evidence" value="ECO:0007669"/>
    <property type="project" value="TreeGrafter"/>
</dbReference>
<dbReference type="InterPro" id="IPR019136">
    <property type="entry name" value="TF_IIIC_su-5_HTH"/>
</dbReference>
<feature type="region of interest" description="Disordered" evidence="5">
    <location>
        <begin position="531"/>
        <end position="631"/>
    </location>
</feature>
<evidence type="ECO:0000256" key="2">
    <source>
        <dbReference type="ARBA" id="ARBA00023125"/>
    </source>
</evidence>
<sequence length="675" mass="72102">MSLDAAGELPNKGVLLVDYPGYVADAGRAIETLGGLGAISTVSRATERASDSLLHLRLRPNDPYSHPIFGQKVPMAALLLRVRRPGAADSTALGTLPSPRQSASATVVARVQHAVRFGGMADFQYIVRGQRSVCAELDAAASLTPPGADLDLEIPPTLFSPVDVVQEYALTWGGKRLLTTALRDKKRYKPVPDRPQPLSRVDLTLQAPVPTAKPPPKLTDSAHRAYDRLTALFARRPIWTRLALDKALGGPNAEPTSRKWAVKEALPLVAYYCITGPWSRCYVRLGYDPRVEPLSYEYQALDVRLFHSAEPARRRRAARRAGRVAEQALLAELVPRKTGVVQRALPSRIRQHALHASRGRAHAIGDDGDDSAADGAAELAPQQRQLNYQLCDMPRVCDERQKAVLDQAYETRSRVYDPKHGWFSADTLAALRAIVKEQLLAQQAGAHADDGRAGVTSGTALSARPRAPPGEQRAPSDERSARAGSAQGPGHVLAYPMGDAGGIAVVDAVLCEPARPAPLARDTHDSSAATAAAVGAAGAGSRSLSNSARGPHGSARGRVGAHGGELEGEDDAMAEDSVEEEEEGEELEADDEDCEEVGVGADDDGDDRGDDNDDDADSEQDRRGVAASADAGMLETLVAWQQLREARADAAAGGELPDAFEVFDDDDDDDDDDDE</sequence>
<keyword evidence="3" id="KW-0804">Transcription</keyword>
<evidence type="ECO:0000256" key="1">
    <source>
        <dbReference type="ARBA" id="ARBA00004123"/>
    </source>
</evidence>
<dbReference type="InterPro" id="IPR041499">
    <property type="entry name" value="Tfc1/Sfc1_N"/>
</dbReference>
<dbReference type="OMA" id="LPNNWYR"/>
<dbReference type="PANTHER" id="PTHR13230">
    <property type="entry name" value="GENERAL TRANSCRIPTION FACTOR IIIC, POLYPEPTIDE 5"/>
    <property type="match status" value="1"/>
</dbReference>
<comment type="subcellular location">
    <subcellularLocation>
        <location evidence="1">Nucleus</location>
    </subcellularLocation>
</comment>
<evidence type="ECO:0008006" key="10">
    <source>
        <dbReference type="Google" id="ProtNLM"/>
    </source>
</evidence>
<feature type="region of interest" description="Disordered" evidence="5">
    <location>
        <begin position="445"/>
        <end position="493"/>
    </location>
</feature>
<name>A0A8J6CCT6_DIALT</name>
<evidence type="ECO:0000313" key="9">
    <source>
        <dbReference type="Proteomes" id="UP000751190"/>
    </source>
</evidence>
<dbReference type="EMBL" id="JAGTXO010000005">
    <property type="protein sequence ID" value="KAG8467904.1"/>
    <property type="molecule type" value="Genomic_DNA"/>
</dbReference>
<comment type="caution">
    <text evidence="8">The sequence shown here is derived from an EMBL/GenBank/DDBJ whole genome shotgun (WGS) entry which is preliminary data.</text>
</comment>
<evidence type="ECO:0000256" key="5">
    <source>
        <dbReference type="SAM" id="MobiDB-lite"/>
    </source>
</evidence>
<feature type="compositionally biased region" description="Acidic residues" evidence="5">
    <location>
        <begin position="566"/>
        <end position="618"/>
    </location>
</feature>